<feature type="chain" id="PRO_5038425494" evidence="4">
    <location>
        <begin position="23"/>
        <end position="370"/>
    </location>
</feature>
<dbReference type="InterPro" id="IPR028082">
    <property type="entry name" value="Peripla_BP_I"/>
</dbReference>
<dbReference type="SUPFAM" id="SSF53822">
    <property type="entry name" value="Periplasmic binding protein-like I"/>
    <property type="match status" value="1"/>
</dbReference>
<feature type="domain" description="Periplasmic binding protein" evidence="5">
    <location>
        <begin position="70"/>
        <end position="322"/>
    </location>
</feature>
<dbReference type="RefSeq" id="WP_238721919.1">
    <property type="nucleotide sequence ID" value="NZ_JAHQCW010000019.1"/>
</dbReference>
<dbReference type="PANTHER" id="PTHR30036">
    <property type="entry name" value="D-XYLOSE-BINDING PERIPLASMIC PROTEIN"/>
    <property type="match status" value="1"/>
</dbReference>
<comment type="caution">
    <text evidence="6">The sequence shown here is derived from an EMBL/GenBank/DDBJ whole genome shotgun (WGS) entry which is preliminary data.</text>
</comment>
<gene>
    <name evidence="6" type="ORF">KTH89_12365</name>
</gene>
<feature type="region of interest" description="Disordered" evidence="3">
    <location>
        <begin position="24"/>
        <end position="66"/>
    </location>
</feature>
<evidence type="ECO:0000256" key="2">
    <source>
        <dbReference type="ARBA" id="ARBA00022729"/>
    </source>
</evidence>
<dbReference type="InterPro" id="IPR025997">
    <property type="entry name" value="SBP_2_dom"/>
</dbReference>
<comment type="subcellular location">
    <subcellularLocation>
        <location evidence="1">Cell envelope</location>
    </subcellularLocation>
</comment>
<feature type="signal peptide" evidence="4">
    <location>
        <begin position="1"/>
        <end position="22"/>
    </location>
</feature>
<dbReference type="EMBL" id="JAHQCW010000019">
    <property type="protein sequence ID" value="MBU9737335.1"/>
    <property type="molecule type" value="Genomic_DNA"/>
</dbReference>
<dbReference type="GO" id="GO:0030288">
    <property type="term" value="C:outer membrane-bounded periplasmic space"/>
    <property type="evidence" value="ECO:0007669"/>
    <property type="project" value="TreeGrafter"/>
</dbReference>
<dbReference type="GO" id="GO:0030246">
    <property type="term" value="F:carbohydrate binding"/>
    <property type="evidence" value="ECO:0007669"/>
    <property type="project" value="TreeGrafter"/>
</dbReference>
<proteinExistence type="predicted"/>
<evidence type="ECO:0000256" key="4">
    <source>
        <dbReference type="SAM" id="SignalP"/>
    </source>
</evidence>
<keyword evidence="2 4" id="KW-0732">Signal</keyword>
<evidence type="ECO:0000259" key="5">
    <source>
        <dbReference type="Pfam" id="PF13407"/>
    </source>
</evidence>
<keyword evidence="7" id="KW-1185">Reference proteome</keyword>
<accession>A0A949K261</accession>
<sequence length="370" mass="39495">MKQSWKKLVAVLLTVTMLGALGGCGQEAAAPTDGDSAKDAPKTESTPDAAENDNADAKAGEESQSDSIKVGYSLKTVQEERWQRELDGCEAAAKDLNVELIYQVANGDAQTQVSQIENLITQGVDVIMVTAVDAGALTNILNTAKEDGIKILVYDQQLENTYGDAFVGYDDFTNGTLIAQELKNLDIKGNVVLLHGDKSSGIEKIIDGEKSILDQLDVEIVMEQYCQNWGAEAALGYAQNALAEQNNDIAAFVCMNDGIASGTIQALEEVGMDGKVAVTGMDCELTAVQRIAKGTQTSTLYKDSVALSRAAIETAVKLAKGEAVTTESTINFGVNDMPHVIVNSAVITKDNIDSELIDTGYYTKEEVYAE</sequence>
<dbReference type="AlphaFoldDB" id="A0A949K261"/>
<evidence type="ECO:0000256" key="3">
    <source>
        <dbReference type="SAM" id="MobiDB-lite"/>
    </source>
</evidence>
<evidence type="ECO:0000313" key="7">
    <source>
        <dbReference type="Proteomes" id="UP000712157"/>
    </source>
</evidence>
<evidence type="ECO:0000313" key="6">
    <source>
        <dbReference type="EMBL" id="MBU9737335.1"/>
    </source>
</evidence>
<reference evidence="6" key="1">
    <citation type="submission" date="2021-06" db="EMBL/GenBank/DDBJ databases">
        <title>Description of novel taxa of the family Lachnospiraceae.</title>
        <authorList>
            <person name="Chaplin A.V."/>
            <person name="Sokolova S.R."/>
            <person name="Pikina A.P."/>
            <person name="Korzhanova M."/>
            <person name="Belova V."/>
            <person name="Korostin D."/>
            <person name="Efimov B.A."/>
        </authorList>
    </citation>
    <scope>NUCLEOTIDE SEQUENCE</scope>
    <source>
        <strain evidence="6">ASD5720</strain>
    </source>
</reference>
<dbReference type="InterPro" id="IPR050555">
    <property type="entry name" value="Bact_Solute-Bind_Prot2"/>
</dbReference>
<dbReference type="PANTHER" id="PTHR30036:SF1">
    <property type="entry name" value="D-XYLOSE-BINDING PERIPLASMIC PROTEIN"/>
    <property type="match status" value="1"/>
</dbReference>
<dbReference type="Proteomes" id="UP000712157">
    <property type="component" value="Unassembled WGS sequence"/>
</dbReference>
<name>A0A949K261_9FIRM</name>
<evidence type="ECO:0000256" key="1">
    <source>
        <dbReference type="ARBA" id="ARBA00004196"/>
    </source>
</evidence>
<dbReference type="Pfam" id="PF13407">
    <property type="entry name" value="Peripla_BP_4"/>
    <property type="match status" value="1"/>
</dbReference>
<protein>
    <submittedName>
        <fullName evidence="6">Substrate-binding domain-containing protein</fullName>
    </submittedName>
</protein>
<organism evidence="6 7">
    <name type="scientific">Diplocloster agilis</name>
    <dbReference type="NCBI Taxonomy" id="2850323"/>
    <lineage>
        <taxon>Bacteria</taxon>
        <taxon>Bacillati</taxon>
        <taxon>Bacillota</taxon>
        <taxon>Clostridia</taxon>
        <taxon>Lachnospirales</taxon>
        <taxon>Lachnospiraceae</taxon>
        <taxon>Diplocloster</taxon>
    </lineage>
</organism>
<dbReference type="Gene3D" id="3.40.50.2300">
    <property type="match status" value="2"/>
</dbReference>
<dbReference type="PROSITE" id="PS51257">
    <property type="entry name" value="PROKAR_LIPOPROTEIN"/>
    <property type="match status" value="1"/>
</dbReference>